<name>A0AAX4K9S4_9TREE</name>
<dbReference type="RefSeq" id="XP_066081258.1">
    <property type="nucleotide sequence ID" value="XM_066225161.1"/>
</dbReference>
<dbReference type="GeneID" id="91100146"/>
<organism evidence="3 4">
    <name type="scientific">Kwoniella europaea PYCC6329</name>
    <dbReference type="NCBI Taxonomy" id="1423913"/>
    <lineage>
        <taxon>Eukaryota</taxon>
        <taxon>Fungi</taxon>
        <taxon>Dikarya</taxon>
        <taxon>Basidiomycota</taxon>
        <taxon>Agaricomycotina</taxon>
        <taxon>Tremellomycetes</taxon>
        <taxon>Tremellales</taxon>
        <taxon>Cryptococcaceae</taxon>
        <taxon>Kwoniella</taxon>
    </lineage>
</organism>
<keyword evidence="2" id="KW-0175">Coiled coil</keyword>
<evidence type="ECO:0000256" key="1">
    <source>
        <dbReference type="ARBA" id="ARBA00006484"/>
    </source>
</evidence>
<dbReference type="PANTHER" id="PTHR43544">
    <property type="entry name" value="SHORT-CHAIN DEHYDROGENASE/REDUCTASE"/>
    <property type="match status" value="1"/>
</dbReference>
<accession>A0AAX4K9S4</accession>
<dbReference type="InterPro" id="IPR051468">
    <property type="entry name" value="Fungal_SecMetab_SDRs"/>
</dbReference>
<dbReference type="GO" id="GO:0019748">
    <property type="term" value="P:secondary metabolic process"/>
    <property type="evidence" value="ECO:0007669"/>
    <property type="project" value="TreeGrafter"/>
</dbReference>
<evidence type="ECO:0000256" key="2">
    <source>
        <dbReference type="SAM" id="Coils"/>
    </source>
</evidence>
<dbReference type="AlphaFoldDB" id="A0AAX4K9S4"/>
<keyword evidence="4" id="KW-1185">Reference proteome</keyword>
<comment type="similarity">
    <text evidence="1">Belongs to the short-chain dehydrogenases/reductases (SDR) family.</text>
</comment>
<proteinExistence type="inferred from homology"/>
<dbReference type="PRINTS" id="PR00081">
    <property type="entry name" value="GDHRDH"/>
</dbReference>
<dbReference type="GO" id="GO:0005737">
    <property type="term" value="C:cytoplasm"/>
    <property type="evidence" value="ECO:0007669"/>
    <property type="project" value="TreeGrafter"/>
</dbReference>
<dbReference type="Gene3D" id="3.40.50.720">
    <property type="entry name" value="NAD(P)-binding Rossmann-like Domain"/>
    <property type="match status" value="1"/>
</dbReference>
<sequence length="271" mass="29998">MSSPTIVLITGANTGIGYQTALQLLLSLNDTYKIFVGARSIEKSQQAIEQLRQEATQTKSELEPLVVDLEDDESIKRAYEEVDRKVEKLDVLVNNAGVLLDSQAKTQNLSTRQLFLQTFNTNVFGVQVFTEAFIPLLLKSTSPRLLFLGTSMSSLTISENPNPYFNHPPPAGWPKENPDFWAYKSSKLALMMIMRDWSKTLKNDNVKVWGINPGLVATNLGGSKEFLKSIGAGDPAVSGRLIRDVIEGERDGDVGKLIATEDDYFGSIVPW</sequence>
<protein>
    <recommendedName>
        <fullName evidence="5">Short-chain dehydrogenase</fullName>
    </recommendedName>
</protein>
<dbReference type="InterPro" id="IPR002347">
    <property type="entry name" value="SDR_fam"/>
</dbReference>
<evidence type="ECO:0008006" key="5">
    <source>
        <dbReference type="Google" id="ProtNLM"/>
    </source>
</evidence>
<dbReference type="PANTHER" id="PTHR43544:SF32">
    <property type="entry name" value="CHAIN DEHYDROGENASE, PUTATIVE (AFU_ORTHOLOGUE AFUA_5G01530)-RELATED"/>
    <property type="match status" value="1"/>
</dbReference>
<feature type="coiled-coil region" evidence="2">
    <location>
        <begin position="41"/>
        <end position="95"/>
    </location>
</feature>
<dbReference type="KEGG" id="ker:91100146"/>
<dbReference type="SUPFAM" id="SSF51735">
    <property type="entry name" value="NAD(P)-binding Rossmann-fold domains"/>
    <property type="match status" value="1"/>
</dbReference>
<evidence type="ECO:0000313" key="4">
    <source>
        <dbReference type="Proteomes" id="UP001358614"/>
    </source>
</evidence>
<dbReference type="Proteomes" id="UP001358614">
    <property type="component" value="Chromosome 1"/>
</dbReference>
<dbReference type="Pfam" id="PF00106">
    <property type="entry name" value="adh_short"/>
    <property type="match status" value="2"/>
</dbReference>
<dbReference type="InterPro" id="IPR036291">
    <property type="entry name" value="NAD(P)-bd_dom_sf"/>
</dbReference>
<dbReference type="GO" id="GO:0016491">
    <property type="term" value="F:oxidoreductase activity"/>
    <property type="evidence" value="ECO:0007669"/>
    <property type="project" value="TreeGrafter"/>
</dbReference>
<gene>
    <name evidence="3" type="ORF">V865_001342</name>
</gene>
<reference evidence="3 4" key="1">
    <citation type="submission" date="2024-01" db="EMBL/GenBank/DDBJ databases">
        <title>Comparative genomics of Cryptococcus and Kwoniella reveals pathogenesis evolution and contrasting modes of karyotype evolution via chromosome fusion or intercentromeric recombination.</title>
        <authorList>
            <person name="Coelho M.A."/>
            <person name="David-Palma M."/>
            <person name="Shea T."/>
            <person name="Bowers K."/>
            <person name="McGinley-Smith S."/>
            <person name="Mohammad A.W."/>
            <person name="Gnirke A."/>
            <person name="Yurkov A.M."/>
            <person name="Nowrousian M."/>
            <person name="Sun S."/>
            <person name="Cuomo C.A."/>
            <person name="Heitman J."/>
        </authorList>
    </citation>
    <scope>NUCLEOTIDE SEQUENCE [LARGE SCALE GENOMIC DNA]</scope>
    <source>
        <strain evidence="3 4">PYCC6329</strain>
    </source>
</reference>
<dbReference type="EMBL" id="CP144089">
    <property type="protein sequence ID" value="WWD03291.1"/>
    <property type="molecule type" value="Genomic_DNA"/>
</dbReference>
<evidence type="ECO:0000313" key="3">
    <source>
        <dbReference type="EMBL" id="WWD03291.1"/>
    </source>
</evidence>